<gene>
    <name evidence="2" type="ORF">HAKA00212_LOCUS3676</name>
</gene>
<protein>
    <submittedName>
        <fullName evidence="2">Uncharacterized protein</fullName>
    </submittedName>
</protein>
<proteinExistence type="predicted"/>
<feature type="compositionally biased region" description="Basic and acidic residues" evidence="1">
    <location>
        <begin position="21"/>
        <end position="33"/>
    </location>
</feature>
<reference evidence="2" key="1">
    <citation type="submission" date="2021-01" db="EMBL/GenBank/DDBJ databases">
        <authorList>
            <person name="Corre E."/>
            <person name="Pelletier E."/>
            <person name="Niang G."/>
            <person name="Scheremetjew M."/>
            <person name="Finn R."/>
            <person name="Kale V."/>
            <person name="Holt S."/>
            <person name="Cochrane G."/>
            <person name="Meng A."/>
            <person name="Brown T."/>
            <person name="Cohen L."/>
        </authorList>
    </citation>
    <scope>NUCLEOTIDE SEQUENCE</scope>
    <source>
        <strain evidence="2">CCMP3107</strain>
    </source>
</reference>
<feature type="compositionally biased region" description="Low complexity" evidence="1">
    <location>
        <begin position="78"/>
        <end position="92"/>
    </location>
</feature>
<dbReference type="AlphaFoldDB" id="A0A7S3UVK9"/>
<accession>A0A7S3UVK9</accession>
<name>A0A7S3UVK9_HETAK</name>
<feature type="region of interest" description="Disordered" evidence="1">
    <location>
        <begin position="1"/>
        <end position="125"/>
    </location>
</feature>
<sequence length="295" mass="32031">MADNSSDDDVPISKLKNSVSVKKEAPVSVKKEADSDDDDLPIASLANKRPSTSSGKPPLAPKRKSVAADSDDDDDIPLAKLAKASSPKLSVKVKVKTNNSPKKEKATAPPKKNPNPAKTKAAAAAKKKVEKVVDTSVVSKDSSTISGLYSSSTKGQMVNKLLCRWWYAIEWPNKADIKDPPLGYEALEGYPGVNVCVKGDKIGSLLDNRNEAACPNFINLIHKSTVELKELLITALENQLQVLQEHEGEGVNDVVEAAIRKDLKWAQKVNSTAADKFDLKIKSKVEKLRRQSHTK</sequence>
<evidence type="ECO:0000313" key="2">
    <source>
        <dbReference type="EMBL" id="CAE0625009.1"/>
    </source>
</evidence>
<feature type="compositionally biased region" description="Low complexity" evidence="1">
    <location>
        <begin position="107"/>
        <end position="124"/>
    </location>
</feature>
<organism evidence="2">
    <name type="scientific">Heterosigma akashiwo</name>
    <name type="common">Chromophytic alga</name>
    <name type="synonym">Heterosigma carterae</name>
    <dbReference type="NCBI Taxonomy" id="2829"/>
    <lineage>
        <taxon>Eukaryota</taxon>
        <taxon>Sar</taxon>
        <taxon>Stramenopiles</taxon>
        <taxon>Ochrophyta</taxon>
        <taxon>Raphidophyceae</taxon>
        <taxon>Chattonellales</taxon>
        <taxon>Chattonellaceae</taxon>
        <taxon>Heterosigma</taxon>
    </lineage>
</organism>
<feature type="compositionally biased region" description="Acidic residues" evidence="1">
    <location>
        <begin position="1"/>
        <end position="10"/>
    </location>
</feature>
<evidence type="ECO:0000256" key="1">
    <source>
        <dbReference type="SAM" id="MobiDB-lite"/>
    </source>
</evidence>
<dbReference type="EMBL" id="HBIU01009050">
    <property type="protein sequence ID" value="CAE0625009.1"/>
    <property type="molecule type" value="Transcribed_RNA"/>
</dbReference>